<proteinExistence type="inferred from homology"/>
<dbReference type="FunFam" id="3.30.70.330:FF:000028">
    <property type="entry name" value="Putative serine/arginine-rich splicing factor 4"/>
    <property type="match status" value="1"/>
</dbReference>
<dbReference type="FunFam" id="3.30.70.330:FF:000190">
    <property type="entry name" value="serine/arginine-rich splicing factor 4 isoform X1"/>
    <property type="match status" value="1"/>
</dbReference>
<dbReference type="PANTHER" id="PTHR23003:SF52">
    <property type="entry name" value="SERINE_ARGININE-RICH SPLICING FACTOR 6"/>
    <property type="match status" value="1"/>
</dbReference>
<evidence type="ECO:0000256" key="1">
    <source>
        <dbReference type="ARBA" id="ARBA00004324"/>
    </source>
</evidence>
<feature type="compositionally biased region" description="Basic residues" evidence="11">
    <location>
        <begin position="285"/>
        <end position="294"/>
    </location>
</feature>
<feature type="compositionally biased region" description="Basic residues" evidence="11">
    <location>
        <begin position="256"/>
        <end position="278"/>
    </location>
</feature>
<evidence type="ECO:0000256" key="3">
    <source>
        <dbReference type="ARBA" id="ARBA00022491"/>
    </source>
</evidence>
<evidence type="ECO:0000256" key="9">
    <source>
        <dbReference type="ARBA" id="ARBA00023242"/>
    </source>
</evidence>
<dbReference type="GO" id="GO:0016607">
    <property type="term" value="C:nuclear speck"/>
    <property type="evidence" value="ECO:0007669"/>
    <property type="project" value="UniProtKB-SubCell"/>
</dbReference>
<evidence type="ECO:0000256" key="5">
    <source>
        <dbReference type="ARBA" id="ARBA00022664"/>
    </source>
</evidence>
<feature type="compositionally biased region" description="Basic and acidic residues" evidence="11">
    <location>
        <begin position="295"/>
        <end position="313"/>
    </location>
</feature>
<keyword evidence="14" id="KW-1185">Reference proteome</keyword>
<gene>
    <name evidence="13" type="ORF">XNOV1_A027689</name>
</gene>
<comment type="similarity">
    <text evidence="2">Belongs to the splicing factor SR family.</text>
</comment>
<dbReference type="SMART" id="SM00360">
    <property type="entry name" value="RRM"/>
    <property type="match status" value="2"/>
</dbReference>
<dbReference type="PANTHER" id="PTHR23003">
    <property type="entry name" value="RNA RECOGNITION MOTIF RRM DOMAIN CONTAINING PROTEIN"/>
    <property type="match status" value="1"/>
</dbReference>
<evidence type="ECO:0000259" key="12">
    <source>
        <dbReference type="PROSITE" id="PS50102"/>
    </source>
</evidence>
<dbReference type="InterPro" id="IPR050374">
    <property type="entry name" value="RRT5_SRSF_SR"/>
</dbReference>
<evidence type="ECO:0000256" key="8">
    <source>
        <dbReference type="ARBA" id="ARBA00023187"/>
    </source>
</evidence>
<comment type="subcellular location">
    <subcellularLocation>
        <location evidence="1">Nucleus speckle</location>
    </subcellularLocation>
</comment>
<organism evidence="13 14">
    <name type="scientific">Xyrichtys novacula</name>
    <name type="common">Pearly razorfish</name>
    <name type="synonym">Hemipteronotus novacula</name>
    <dbReference type="NCBI Taxonomy" id="13765"/>
    <lineage>
        <taxon>Eukaryota</taxon>
        <taxon>Metazoa</taxon>
        <taxon>Chordata</taxon>
        <taxon>Craniata</taxon>
        <taxon>Vertebrata</taxon>
        <taxon>Euteleostomi</taxon>
        <taxon>Actinopterygii</taxon>
        <taxon>Neopterygii</taxon>
        <taxon>Teleostei</taxon>
        <taxon>Neoteleostei</taxon>
        <taxon>Acanthomorphata</taxon>
        <taxon>Eupercaria</taxon>
        <taxon>Labriformes</taxon>
        <taxon>Labridae</taxon>
        <taxon>Xyrichtys</taxon>
    </lineage>
</organism>
<keyword evidence="4" id="KW-0597">Phosphoprotein</keyword>
<feature type="compositionally biased region" description="Basic and acidic residues" evidence="11">
    <location>
        <begin position="342"/>
        <end position="354"/>
    </location>
</feature>
<protein>
    <recommendedName>
        <fullName evidence="12">RRM domain-containing protein</fullName>
    </recommendedName>
</protein>
<dbReference type="CDD" id="cd12766">
    <property type="entry name" value="RRM2_SRSF6"/>
    <property type="match status" value="1"/>
</dbReference>
<evidence type="ECO:0000256" key="11">
    <source>
        <dbReference type="SAM" id="MobiDB-lite"/>
    </source>
</evidence>
<evidence type="ECO:0000256" key="7">
    <source>
        <dbReference type="ARBA" id="ARBA00022884"/>
    </source>
</evidence>
<dbReference type="InterPro" id="IPR012677">
    <property type="entry name" value="Nucleotide-bd_a/b_plait_sf"/>
</dbReference>
<keyword evidence="8" id="KW-0508">mRNA splicing</keyword>
<name>A0AAV1HHN4_XYRNO</name>
<feature type="compositionally biased region" description="Basic residues" evidence="11">
    <location>
        <begin position="186"/>
        <end position="239"/>
    </location>
</feature>
<sequence length="370" mass="42916">MPRVYIGRLSYHVREKDIQRFFGGYGKLMEIDLKNGYGFVEFEDNRDADDAVYELNGKELCGERVIVEHARGPRRDRDGYGGAYWGGGRSNGYSSRSRSGRDKYGPPVRTEYRLVVENLSSRCSWQDLKDFMRQAGEVTYADAHKERTNEGVIEFRSHSDMKRALEKLDGTDINGRKIRLVEDRPRRRRSYSGSRSRSRSRRRSRSRSRRSHRSRSSRSHSRSHSRSRSRSNKRRHHSRSRSERKSRSKSGESKSRSHRSRSHSHKSKSCSRSHKSRSHSVERKSKSRSKSRSKVKSERESRSRSKEMSCDKKSRSRSSSPLENGREAHANKPASCSPSPQEDDHQSKSREKRSASRSRSRSRSLSASQD</sequence>
<evidence type="ECO:0000313" key="13">
    <source>
        <dbReference type="EMBL" id="CAJ1085567.1"/>
    </source>
</evidence>
<evidence type="ECO:0000256" key="6">
    <source>
        <dbReference type="ARBA" id="ARBA00022737"/>
    </source>
</evidence>
<keyword evidence="7 10" id="KW-0694">RNA-binding</keyword>
<dbReference type="Pfam" id="PF00076">
    <property type="entry name" value="RRM_1"/>
    <property type="match status" value="2"/>
</dbReference>
<dbReference type="GO" id="GO:0006397">
    <property type="term" value="P:mRNA processing"/>
    <property type="evidence" value="ECO:0007669"/>
    <property type="project" value="UniProtKB-KW"/>
</dbReference>
<dbReference type="InterPro" id="IPR035979">
    <property type="entry name" value="RBD_domain_sf"/>
</dbReference>
<dbReference type="GO" id="GO:0005737">
    <property type="term" value="C:cytoplasm"/>
    <property type="evidence" value="ECO:0007669"/>
    <property type="project" value="TreeGrafter"/>
</dbReference>
<dbReference type="Gene3D" id="3.30.70.330">
    <property type="match status" value="2"/>
</dbReference>
<dbReference type="GO" id="GO:0003729">
    <property type="term" value="F:mRNA binding"/>
    <property type="evidence" value="ECO:0007669"/>
    <property type="project" value="TreeGrafter"/>
</dbReference>
<keyword evidence="3" id="KW-0678">Repressor</keyword>
<feature type="compositionally biased region" description="Basic and acidic residues" evidence="11">
    <location>
        <begin position="240"/>
        <end position="255"/>
    </location>
</feature>
<evidence type="ECO:0000256" key="2">
    <source>
        <dbReference type="ARBA" id="ARBA00010269"/>
    </source>
</evidence>
<feature type="domain" description="RRM" evidence="12">
    <location>
        <begin position="2"/>
        <end position="72"/>
    </location>
</feature>
<keyword evidence="9" id="KW-0539">Nucleus</keyword>
<feature type="domain" description="RRM" evidence="12">
    <location>
        <begin position="112"/>
        <end position="185"/>
    </location>
</feature>
<accession>A0AAV1HHN4</accession>
<dbReference type="EMBL" id="OY660885">
    <property type="protein sequence ID" value="CAJ1085567.1"/>
    <property type="molecule type" value="Genomic_DNA"/>
</dbReference>
<keyword evidence="5" id="KW-0507">mRNA processing</keyword>
<dbReference type="AlphaFoldDB" id="A0AAV1HHN4"/>
<dbReference type="Proteomes" id="UP001178508">
    <property type="component" value="Chromosome 22"/>
</dbReference>
<dbReference type="PROSITE" id="PS50102">
    <property type="entry name" value="RRM"/>
    <property type="match status" value="2"/>
</dbReference>
<dbReference type="InterPro" id="IPR000504">
    <property type="entry name" value="RRM_dom"/>
</dbReference>
<keyword evidence="6" id="KW-0677">Repeat</keyword>
<feature type="region of interest" description="Disordered" evidence="11">
    <location>
        <begin position="177"/>
        <end position="370"/>
    </location>
</feature>
<evidence type="ECO:0000256" key="10">
    <source>
        <dbReference type="PROSITE-ProRule" id="PRU00176"/>
    </source>
</evidence>
<evidence type="ECO:0000256" key="4">
    <source>
        <dbReference type="ARBA" id="ARBA00022553"/>
    </source>
</evidence>
<reference evidence="13" key="1">
    <citation type="submission" date="2023-08" db="EMBL/GenBank/DDBJ databases">
        <authorList>
            <person name="Alioto T."/>
            <person name="Alioto T."/>
            <person name="Gomez Garrido J."/>
        </authorList>
    </citation>
    <scope>NUCLEOTIDE SEQUENCE</scope>
</reference>
<dbReference type="SUPFAM" id="SSF54928">
    <property type="entry name" value="RNA-binding domain, RBD"/>
    <property type="match status" value="2"/>
</dbReference>
<evidence type="ECO:0000313" key="14">
    <source>
        <dbReference type="Proteomes" id="UP001178508"/>
    </source>
</evidence>
<dbReference type="GO" id="GO:0008380">
    <property type="term" value="P:RNA splicing"/>
    <property type="evidence" value="ECO:0007669"/>
    <property type="project" value="UniProtKB-KW"/>
</dbReference>